<accession>A0ABV3Q403</accession>
<dbReference type="InterPro" id="IPR003783">
    <property type="entry name" value="Regulatory_RecX"/>
</dbReference>
<dbReference type="EMBL" id="JBFMIA010000007">
    <property type="protein sequence ID" value="MEW9502047.1"/>
    <property type="molecule type" value="Genomic_DNA"/>
</dbReference>
<evidence type="ECO:0000259" key="6">
    <source>
        <dbReference type="Pfam" id="PF02631"/>
    </source>
</evidence>
<dbReference type="InterPro" id="IPR053924">
    <property type="entry name" value="RecX_HTH_2nd"/>
</dbReference>
<keyword evidence="10" id="KW-1185">Reference proteome</keyword>
<evidence type="ECO:0000313" key="10">
    <source>
        <dbReference type="Proteomes" id="UP001556040"/>
    </source>
</evidence>
<evidence type="ECO:0000256" key="2">
    <source>
        <dbReference type="ARBA" id="ARBA00009695"/>
    </source>
</evidence>
<dbReference type="Proteomes" id="UP001556040">
    <property type="component" value="Unassembled WGS sequence"/>
</dbReference>
<evidence type="ECO:0000256" key="5">
    <source>
        <dbReference type="HAMAP-Rule" id="MF_01114"/>
    </source>
</evidence>
<dbReference type="HAMAP" id="MF_01114">
    <property type="entry name" value="RecX"/>
    <property type="match status" value="1"/>
</dbReference>
<dbReference type="NCBIfam" id="NF010733">
    <property type="entry name" value="PRK14135.1"/>
    <property type="match status" value="1"/>
</dbReference>
<feature type="domain" description="RecX third three-helical" evidence="7">
    <location>
        <begin position="155"/>
        <end position="202"/>
    </location>
</feature>
<evidence type="ECO:0000313" key="9">
    <source>
        <dbReference type="EMBL" id="MEW9502047.1"/>
    </source>
</evidence>
<evidence type="ECO:0000259" key="8">
    <source>
        <dbReference type="Pfam" id="PF21982"/>
    </source>
</evidence>
<dbReference type="InterPro" id="IPR053926">
    <property type="entry name" value="RecX_HTH_1st"/>
</dbReference>
<protein>
    <recommendedName>
        <fullName evidence="3 5">Regulatory protein RecX</fullName>
    </recommendedName>
</protein>
<evidence type="ECO:0000256" key="3">
    <source>
        <dbReference type="ARBA" id="ARBA00018111"/>
    </source>
</evidence>
<comment type="similarity">
    <text evidence="2 5">Belongs to the RecX family.</text>
</comment>
<dbReference type="Pfam" id="PF21981">
    <property type="entry name" value="RecX_HTH3"/>
    <property type="match status" value="2"/>
</dbReference>
<proteinExistence type="inferred from homology"/>
<evidence type="ECO:0000256" key="1">
    <source>
        <dbReference type="ARBA" id="ARBA00004496"/>
    </source>
</evidence>
<gene>
    <name evidence="5 9" type="primary">recX</name>
    <name evidence="9" type="ORF">AB1471_09570</name>
</gene>
<dbReference type="Pfam" id="PF21982">
    <property type="entry name" value="RecX_HTH1"/>
    <property type="match status" value="1"/>
</dbReference>
<dbReference type="InterPro" id="IPR036388">
    <property type="entry name" value="WH-like_DNA-bd_sf"/>
</dbReference>
<name>A0ABV3Q403_9BACL</name>
<comment type="caution">
    <text evidence="9">The sequence shown here is derived from an EMBL/GenBank/DDBJ whole genome shotgun (WGS) entry which is preliminary data.</text>
</comment>
<dbReference type="Gene3D" id="1.10.10.10">
    <property type="entry name" value="Winged helix-like DNA-binding domain superfamily/Winged helix DNA-binding domain"/>
    <property type="match status" value="4"/>
</dbReference>
<dbReference type="Pfam" id="PF02631">
    <property type="entry name" value="RecX_HTH2"/>
    <property type="match status" value="1"/>
</dbReference>
<evidence type="ECO:0000259" key="7">
    <source>
        <dbReference type="Pfam" id="PF21981"/>
    </source>
</evidence>
<feature type="domain" description="RecX third three-helical" evidence="7">
    <location>
        <begin position="212"/>
        <end position="260"/>
    </location>
</feature>
<comment type="subcellular location">
    <subcellularLocation>
        <location evidence="1 5">Cytoplasm</location>
    </subcellularLocation>
</comment>
<sequence length="267" mass="31457">MPIITKITQQKRSNERYNIFLDGTYAFSVDEEVLARNQLSKNKELTDFDIGEIQYEDEIRKGFNKALVYLSYRMRSEYEIVLHLREHEMGDACIEEIMHKLRQYGYVNDEDYAKAFVNTQLRTSDKGPRHMGNGLKEKGVAPQITEAILEQIRVEEWQERAEQVIEKVIKKNPKQSKMQIKKKGEDTLSRKGYSGSVVSNVLANLTIERDKDEQWLAIYSQAKKAHTKYSKKYEGYEYKQRMKQTLFRKGFGMEEIDRAIDQLEEEE</sequence>
<dbReference type="PANTHER" id="PTHR33602:SF1">
    <property type="entry name" value="REGULATORY PROTEIN RECX FAMILY PROTEIN"/>
    <property type="match status" value="1"/>
</dbReference>
<organism evidence="9 10">
    <name type="scientific">Jeotgalibacillus marinus</name>
    <dbReference type="NCBI Taxonomy" id="86667"/>
    <lineage>
        <taxon>Bacteria</taxon>
        <taxon>Bacillati</taxon>
        <taxon>Bacillota</taxon>
        <taxon>Bacilli</taxon>
        <taxon>Bacillales</taxon>
        <taxon>Caryophanaceae</taxon>
        <taxon>Jeotgalibacillus</taxon>
    </lineage>
</organism>
<dbReference type="InterPro" id="IPR053925">
    <property type="entry name" value="RecX_HTH_3rd"/>
</dbReference>
<feature type="domain" description="RecX second three-helical" evidence="6">
    <location>
        <begin position="108"/>
        <end position="147"/>
    </location>
</feature>
<keyword evidence="4 5" id="KW-0963">Cytoplasm</keyword>
<feature type="domain" description="RecX first three-helical" evidence="8">
    <location>
        <begin position="63"/>
        <end position="101"/>
    </location>
</feature>
<dbReference type="PANTHER" id="PTHR33602">
    <property type="entry name" value="REGULATORY PROTEIN RECX FAMILY PROTEIN"/>
    <property type="match status" value="1"/>
</dbReference>
<evidence type="ECO:0000256" key="4">
    <source>
        <dbReference type="ARBA" id="ARBA00022490"/>
    </source>
</evidence>
<comment type="function">
    <text evidence="5">Modulates RecA activity.</text>
</comment>
<reference evidence="9 10" key="1">
    <citation type="journal article" date="1979" name="Int. J. Syst. Evol. Microbiol.">
        <title>Bacillus globisporus subsp. marinus subsp. nov.</title>
        <authorList>
            <person name="Liu H."/>
        </authorList>
    </citation>
    <scope>NUCLEOTIDE SEQUENCE [LARGE SCALE GENOMIC DNA]</scope>
    <source>
        <strain evidence="9 10">DSM 1297</strain>
    </source>
</reference>